<reference evidence="1" key="2">
    <citation type="submission" date="2020-11" db="EMBL/GenBank/DDBJ databases">
        <authorList>
            <person name="McCartney M.A."/>
            <person name="Auch B."/>
            <person name="Kono T."/>
            <person name="Mallez S."/>
            <person name="Becker A."/>
            <person name="Gohl D.M."/>
            <person name="Silverstein K.A.T."/>
            <person name="Koren S."/>
            <person name="Bechman K.B."/>
            <person name="Herman A."/>
            <person name="Abrahante J.E."/>
            <person name="Garbe J."/>
        </authorList>
    </citation>
    <scope>NUCLEOTIDE SEQUENCE</scope>
    <source>
        <strain evidence="1">Duluth1</strain>
        <tissue evidence="1">Whole animal</tissue>
    </source>
</reference>
<evidence type="ECO:0000313" key="2">
    <source>
        <dbReference type="Proteomes" id="UP000828390"/>
    </source>
</evidence>
<reference evidence="1" key="1">
    <citation type="journal article" date="2019" name="bioRxiv">
        <title>The Genome of the Zebra Mussel, Dreissena polymorpha: A Resource for Invasive Species Research.</title>
        <authorList>
            <person name="McCartney M.A."/>
            <person name="Auch B."/>
            <person name="Kono T."/>
            <person name="Mallez S."/>
            <person name="Zhang Y."/>
            <person name="Obille A."/>
            <person name="Becker A."/>
            <person name="Abrahante J.E."/>
            <person name="Garbe J."/>
            <person name="Badalamenti J.P."/>
            <person name="Herman A."/>
            <person name="Mangelson H."/>
            <person name="Liachko I."/>
            <person name="Sullivan S."/>
            <person name="Sone E.D."/>
            <person name="Koren S."/>
            <person name="Silverstein K.A.T."/>
            <person name="Beckman K.B."/>
            <person name="Gohl D.M."/>
        </authorList>
    </citation>
    <scope>NUCLEOTIDE SEQUENCE</scope>
    <source>
        <strain evidence="1">Duluth1</strain>
        <tissue evidence="1">Whole animal</tissue>
    </source>
</reference>
<name>A0A9D4HK65_DREPO</name>
<gene>
    <name evidence="1" type="ORF">DPMN_065272</name>
</gene>
<comment type="caution">
    <text evidence="1">The sequence shown here is derived from an EMBL/GenBank/DDBJ whole genome shotgun (WGS) entry which is preliminary data.</text>
</comment>
<dbReference type="AlphaFoldDB" id="A0A9D4HK65"/>
<sequence>MDTSRCNRTQGTGLGNKYLRRLLGISYMKNNTKEYVRNMKAARVGPQEPFEVTVK</sequence>
<dbReference type="Proteomes" id="UP000828390">
    <property type="component" value="Unassembled WGS sequence"/>
</dbReference>
<accession>A0A9D4HK65</accession>
<organism evidence="1 2">
    <name type="scientific">Dreissena polymorpha</name>
    <name type="common">Zebra mussel</name>
    <name type="synonym">Mytilus polymorpha</name>
    <dbReference type="NCBI Taxonomy" id="45954"/>
    <lineage>
        <taxon>Eukaryota</taxon>
        <taxon>Metazoa</taxon>
        <taxon>Spiralia</taxon>
        <taxon>Lophotrochozoa</taxon>
        <taxon>Mollusca</taxon>
        <taxon>Bivalvia</taxon>
        <taxon>Autobranchia</taxon>
        <taxon>Heteroconchia</taxon>
        <taxon>Euheterodonta</taxon>
        <taxon>Imparidentia</taxon>
        <taxon>Neoheterodontei</taxon>
        <taxon>Myida</taxon>
        <taxon>Dreissenoidea</taxon>
        <taxon>Dreissenidae</taxon>
        <taxon>Dreissena</taxon>
    </lineage>
</organism>
<protein>
    <submittedName>
        <fullName evidence="1">Uncharacterized protein</fullName>
    </submittedName>
</protein>
<proteinExistence type="predicted"/>
<keyword evidence="2" id="KW-1185">Reference proteome</keyword>
<evidence type="ECO:0000313" key="1">
    <source>
        <dbReference type="EMBL" id="KAH3722315.1"/>
    </source>
</evidence>
<dbReference type="EMBL" id="JAIWYP010000013">
    <property type="protein sequence ID" value="KAH3722315.1"/>
    <property type="molecule type" value="Genomic_DNA"/>
</dbReference>